<dbReference type="GeneID" id="6755561"/>
<dbReference type="InterPro" id="IPR045242">
    <property type="entry name" value="Syntaxin"/>
</dbReference>
<dbReference type="GO" id="GO:0048278">
    <property type="term" value="P:vesicle docking"/>
    <property type="evidence" value="ECO:0000318"/>
    <property type="project" value="GO_Central"/>
</dbReference>
<dbReference type="RefSeq" id="XP_002114021.1">
    <property type="nucleotide sequence ID" value="XM_002113985.1"/>
</dbReference>
<dbReference type="SMART" id="SM00503">
    <property type="entry name" value="SynN"/>
    <property type="match status" value="1"/>
</dbReference>
<dbReference type="GO" id="GO:0031201">
    <property type="term" value="C:SNARE complex"/>
    <property type="evidence" value="ECO:0000318"/>
    <property type="project" value="GO_Central"/>
</dbReference>
<dbReference type="SUPFAM" id="SSF47661">
    <property type="entry name" value="t-snare proteins"/>
    <property type="match status" value="1"/>
</dbReference>
<dbReference type="Pfam" id="PF14523">
    <property type="entry name" value="Syntaxin_2"/>
    <property type="match status" value="1"/>
</dbReference>
<accession>B3S2K7</accession>
<feature type="transmembrane region" description="Helical" evidence="11">
    <location>
        <begin position="250"/>
        <end position="272"/>
    </location>
</feature>
<sequence>MSRSGFGRGFDGSVGMADIGSDANVNTITRNVQKINQNMSAIEKMLSKIGTSQDGQRFRDNMEKLERDSSDLIKETNKSLRQLNASAAYDSDRMKKAQVDRLSSEFAQSLTNYQKIAKRIAEAQRENVEKIRASSFGHSTEPLIDTGANQPYSEYAPSGNYPGNSSFQMQAEDAVDLEMIEEREKSIKQLESDIVDVNEIFKDLATMVHDQGEVIDSIEANVESAGMNVTEANTQLQAAVKYQKKSRKKLICIVVLLLIVAAIVGIIIWQTVPKPKTKP</sequence>
<evidence type="ECO:0000256" key="4">
    <source>
        <dbReference type="ARBA" id="ARBA00022753"/>
    </source>
</evidence>
<dbReference type="SMART" id="SM00397">
    <property type="entry name" value="t_SNARE"/>
    <property type="match status" value="1"/>
</dbReference>
<dbReference type="InterPro" id="IPR006011">
    <property type="entry name" value="Syntaxin_N"/>
</dbReference>
<dbReference type="GO" id="GO:0006886">
    <property type="term" value="P:intracellular protein transport"/>
    <property type="evidence" value="ECO:0000318"/>
    <property type="project" value="GO_Central"/>
</dbReference>
<evidence type="ECO:0000256" key="5">
    <source>
        <dbReference type="ARBA" id="ARBA00022989"/>
    </source>
</evidence>
<evidence type="ECO:0000259" key="12">
    <source>
        <dbReference type="PROSITE" id="PS50192"/>
    </source>
</evidence>
<dbReference type="HOGENOM" id="CLU_059257_1_1_1"/>
<keyword evidence="3 11" id="KW-0812">Transmembrane</keyword>
<dbReference type="eggNOG" id="KOG0811">
    <property type="taxonomic scope" value="Eukaryota"/>
</dbReference>
<evidence type="ECO:0000256" key="2">
    <source>
        <dbReference type="ARBA" id="ARBA00022553"/>
    </source>
</evidence>
<evidence type="ECO:0000256" key="1">
    <source>
        <dbReference type="ARBA" id="ARBA00009063"/>
    </source>
</evidence>
<evidence type="ECO:0000256" key="8">
    <source>
        <dbReference type="ARBA" id="ARBA00023136"/>
    </source>
</evidence>
<keyword evidence="5 11" id="KW-1133">Transmembrane helix</keyword>
<protein>
    <submittedName>
        <fullName evidence="13">Syntaxin</fullName>
    </submittedName>
</protein>
<gene>
    <name evidence="13" type="ORF">TRIADDRAFT_66403</name>
</gene>
<dbReference type="FunCoup" id="B3S2K7">
    <property type="interactions" value="2378"/>
</dbReference>
<dbReference type="AlphaFoldDB" id="B3S2K7"/>
<organism evidence="13 14">
    <name type="scientific">Trichoplax adhaerens</name>
    <name type="common">Trichoplax reptans</name>
    <dbReference type="NCBI Taxonomy" id="10228"/>
    <lineage>
        <taxon>Eukaryota</taxon>
        <taxon>Metazoa</taxon>
        <taxon>Placozoa</taxon>
        <taxon>Uniplacotomia</taxon>
        <taxon>Trichoplacea</taxon>
        <taxon>Trichoplacidae</taxon>
        <taxon>Trichoplax</taxon>
    </lineage>
</organism>
<dbReference type="Proteomes" id="UP000009022">
    <property type="component" value="Unassembled WGS sequence"/>
</dbReference>
<dbReference type="GO" id="GO:0031901">
    <property type="term" value="C:early endosome membrane"/>
    <property type="evidence" value="ECO:0007669"/>
    <property type="project" value="UniProtKB-SubCell"/>
</dbReference>
<comment type="similarity">
    <text evidence="1 10">Belongs to the syntaxin family.</text>
</comment>
<keyword evidence="7" id="KW-0175">Coiled coil</keyword>
<keyword evidence="6" id="KW-0007">Acetylation</keyword>
<dbReference type="GO" id="GO:0005484">
    <property type="term" value="F:SNAP receptor activity"/>
    <property type="evidence" value="ECO:0000318"/>
    <property type="project" value="GO_Central"/>
</dbReference>
<evidence type="ECO:0000256" key="6">
    <source>
        <dbReference type="ARBA" id="ARBA00022990"/>
    </source>
</evidence>
<dbReference type="CTD" id="6755561"/>
<dbReference type="InParanoid" id="B3S2K7"/>
<keyword evidence="2" id="KW-0597">Phosphoprotein</keyword>
<feature type="domain" description="T-SNARE coiled-coil homology" evidence="12">
    <location>
        <begin position="177"/>
        <end position="239"/>
    </location>
</feature>
<dbReference type="GO" id="GO:0006906">
    <property type="term" value="P:vesicle fusion"/>
    <property type="evidence" value="ECO:0000318"/>
    <property type="project" value="GO_Central"/>
</dbReference>
<dbReference type="PANTHER" id="PTHR19957:SF38">
    <property type="entry name" value="LD27581P"/>
    <property type="match status" value="1"/>
</dbReference>
<dbReference type="InterPro" id="IPR006012">
    <property type="entry name" value="Syntaxin/epimorphin_CS"/>
</dbReference>
<keyword evidence="14" id="KW-1185">Reference proteome</keyword>
<evidence type="ECO:0000313" key="13">
    <source>
        <dbReference type="EMBL" id="EDV23111.1"/>
    </source>
</evidence>
<evidence type="ECO:0000313" key="14">
    <source>
        <dbReference type="Proteomes" id="UP000009022"/>
    </source>
</evidence>
<dbReference type="STRING" id="10228.B3S2K7"/>
<dbReference type="Pfam" id="PF05739">
    <property type="entry name" value="SNARE"/>
    <property type="match status" value="1"/>
</dbReference>
<comment type="subcellular location">
    <subcellularLocation>
        <location evidence="9">Early endosome membrane</location>
        <topology evidence="9">Single-pass type IV membrane protein</topology>
    </subcellularLocation>
</comment>
<dbReference type="Gene3D" id="1.20.58.70">
    <property type="match status" value="1"/>
</dbReference>
<keyword evidence="8 11" id="KW-0472">Membrane</keyword>
<dbReference type="FunFam" id="1.20.5.110:FF:000016">
    <property type="entry name" value="Syntaxin 12"/>
    <property type="match status" value="1"/>
</dbReference>
<evidence type="ECO:0000256" key="11">
    <source>
        <dbReference type="SAM" id="Phobius"/>
    </source>
</evidence>
<dbReference type="GO" id="GO:0012505">
    <property type="term" value="C:endomembrane system"/>
    <property type="evidence" value="ECO:0000318"/>
    <property type="project" value="GO_Central"/>
</dbReference>
<dbReference type="EMBL" id="DS985247">
    <property type="protein sequence ID" value="EDV23111.1"/>
    <property type="molecule type" value="Genomic_DNA"/>
</dbReference>
<dbReference type="Gene3D" id="1.20.5.110">
    <property type="match status" value="1"/>
</dbReference>
<dbReference type="PROSITE" id="PS00914">
    <property type="entry name" value="SYNTAXIN"/>
    <property type="match status" value="1"/>
</dbReference>
<dbReference type="PROSITE" id="PS50192">
    <property type="entry name" value="T_SNARE"/>
    <property type="match status" value="1"/>
</dbReference>
<dbReference type="OrthoDB" id="364348at2759"/>
<dbReference type="KEGG" id="tad:TRIADDRAFT_66403"/>
<dbReference type="PhylomeDB" id="B3S2K7"/>
<evidence type="ECO:0000256" key="9">
    <source>
        <dbReference type="ARBA" id="ARBA00037832"/>
    </source>
</evidence>
<dbReference type="CDD" id="cd15847">
    <property type="entry name" value="SNARE_syntaxin7_like"/>
    <property type="match status" value="1"/>
</dbReference>
<dbReference type="PANTHER" id="PTHR19957">
    <property type="entry name" value="SYNTAXIN"/>
    <property type="match status" value="1"/>
</dbReference>
<name>B3S2K7_TRIAD</name>
<dbReference type="SMR" id="B3S2K7"/>
<evidence type="ECO:0000256" key="7">
    <source>
        <dbReference type="ARBA" id="ARBA00023054"/>
    </source>
</evidence>
<reference evidence="13 14" key="1">
    <citation type="journal article" date="2008" name="Nature">
        <title>The Trichoplax genome and the nature of placozoans.</title>
        <authorList>
            <person name="Srivastava M."/>
            <person name="Begovic E."/>
            <person name="Chapman J."/>
            <person name="Putnam N.H."/>
            <person name="Hellsten U."/>
            <person name="Kawashima T."/>
            <person name="Kuo A."/>
            <person name="Mitros T."/>
            <person name="Salamov A."/>
            <person name="Carpenter M.L."/>
            <person name="Signorovitch A.Y."/>
            <person name="Moreno M.A."/>
            <person name="Kamm K."/>
            <person name="Grimwood J."/>
            <person name="Schmutz J."/>
            <person name="Shapiro H."/>
            <person name="Grigoriev I.V."/>
            <person name="Buss L.W."/>
            <person name="Schierwater B."/>
            <person name="Dellaporta S.L."/>
            <person name="Rokhsar D.S."/>
        </authorList>
    </citation>
    <scope>NUCLEOTIDE SEQUENCE [LARGE SCALE GENOMIC DNA]</scope>
    <source>
        <strain evidence="13 14">Grell-BS-1999</strain>
    </source>
</reference>
<proteinExistence type="inferred from homology"/>
<evidence type="ECO:0000256" key="3">
    <source>
        <dbReference type="ARBA" id="ARBA00022692"/>
    </source>
</evidence>
<evidence type="ECO:0000256" key="10">
    <source>
        <dbReference type="RuleBase" id="RU003858"/>
    </source>
</evidence>
<keyword evidence="4" id="KW-0967">Endosome</keyword>
<dbReference type="InterPro" id="IPR000727">
    <property type="entry name" value="T_SNARE_dom"/>
</dbReference>
<dbReference type="InterPro" id="IPR010989">
    <property type="entry name" value="SNARE"/>
</dbReference>
<dbReference type="GO" id="GO:0000149">
    <property type="term" value="F:SNARE binding"/>
    <property type="evidence" value="ECO:0000318"/>
    <property type="project" value="GO_Central"/>
</dbReference>